<evidence type="ECO:0000313" key="4">
    <source>
        <dbReference type="Proteomes" id="UP001148838"/>
    </source>
</evidence>
<name>A0ABQ8SQB9_PERAM</name>
<evidence type="ECO:0000259" key="1">
    <source>
        <dbReference type="Pfam" id="PF14961"/>
    </source>
</evidence>
<dbReference type="Pfam" id="PF23440">
    <property type="entry name" value="BROMI_C"/>
    <property type="match status" value="1"/>
</dbReference>
<keyword evidence="4" id="KW-1185">Reference proteome</keyword>
<dbReference type="Proteomes" id="UP001148838">
    <property type="component" value="Unassembled WGS sequence"/>
</dbReference>
<organism evidence="3 4">
    <name type="scientific">Periplaneta americana</name>
    <name type="common">American cockroach</name>
    <name type="synonym">Blatta americana</name>
    <dbReference type="NCBI Taxonomy" id="6978"/>
    <lineage>
        <taxon>Eukaryota</taxon>
        <taxon>Metazoa</taxon>
        <taxon>Ecdysozoa</taxon>
        <taxon>Arthropoda</taxon>
        <taxon>Hexapoda</taxon>
        <taxon>Insecta</taxon>
        <taxon>Pterygota</taxon>
        <taxon>Neoptera</taxon>
        <taxon>Polyneoptera</taxon>
        <taxon>Dictyoptera</taxon>
        <taxon>Blattodea</taxon>
        <taxon>Blattoidea</taxon>
        <taxon>Blattidae</taxon>
        <taxon>Blattinae</taxon>
        <taxon>Periplaneta</taxon>
    </lineage>
</organism>
<reference evidence="3 4" key="1">
    <citation type="journal article" date="2022" name="Allergy">
        <title>Genome assembly and annotation of Periplaneta americana reveal a comprehensive cockroach allergen profile.</title>
        <authorList>
            <person name="Wang L."/>
            <person name="Xiong Q."/>
            <person name="Saelim N."/>
            <person name="Wang L."/>
            <person name="Nong W."/>
            <person name="Wan A.T."/>
            <person name="Shi M."/>
            <person name="Liu X."/>
            <person name="Cao Q."/>
            <person name="Hui J.H.L."/>
            <person name="Sookrung N."/>
            <person name="Leung T.F."/>
            <person name="Tungtrongchitr A."/>
            <person name="Tsui S.K.W."/>
        </authorList>
    </citation>
    <scope>NUCLEOTIDE SEQUENCE [LARGE SCALE GENOMIC DNA]</scope>
    <source>
        <strain evidence="3">PWHHKU_190912</strain>
    </source>
</reference>
<accession>A0ABQ8SQB9</accession>
<proteinExistence type="predicted"/>
<sequence>MQHEGSSNFRADLTRMVQNSIKEKLEDVVNSELENVGEITPQTWKIVAHNITKSVKDSPAMYSLLEGVQSMLFSTIENVISNIENEPISEFHNTQSLIQRSVNDGWYQGHTNMRLYEQLALDTAQQRPLKVRKQALTILHQSVLNEVMSTNYWPQIRLHLRENLCEENDEVFNISIKIHAKLLQSSSHVCIKEGFINLVEGMQMYYSKIYQNSLPNFKTGIDFNVLIHQHLCQIMYLILEATKEMPKNWLRYGERRVEQIVTAFVTLLAMHTDESRLDLPRDILYPFHIIAILDPRADATLSGKRRTGRPKLRWLDDVQDDLVKAGIKRWRRRALEREDWAAILKEVKAKLKGLSLASFLAAVASTPCGLFALAQDDEILQDLLSLLLQSSFVPWENPEFRCIMSLTTILPQAVPVLTEESHRILARALCNIWCEYENPVALMTGSDRKQNESIQHFINIIFTFALSLQGIMALLTESETSSEITLVDAEPHPTTLSELLIFDSSTEPSHYVALLTLRALTTNMDVCLHLNASTKFQEKLLKLQSENITSDAEPIEAEELRSRSSSSNEPIIIDQCSILRHQILVATYAIGGPTERILPQVVFDKEHEDNIPTLFCSLPPPSLASLRSTARQRRSTRLKGQTDFQRFLQDTKQGLHDANWLSHARRAYKTSRNEEVKAFVLLELIDQVTKLNSNAETLSDLQLESEDNELLPEEKLGIQAVIRYGITCHLLQENQQNEDNLAQLLYLSHSLTKHRKNETFQGFDWFVGTVFLLCGGNMERCRSCLGNVAALPVGPFLWPALAAAQDKASSNLSHRSTMFGHILELLVKVELPLAFSALQAHLGGSFVSSGWLSVFGTSLIGPKYAIGWSSLY</sequence>
<feature type="domain" description="BROMI middle region" evidence="1">
    <location>
        <begin position="125"/>
        <end position="297"/>
    </location>
</feature>
<comment type="caution">
    <text evidence="3">The sequence shown here is derived from an EMBL/GenBank/DDBJ whole genome shotgun (WGS) entry which is preliminary data.</text>
</comment>
<protein>
    <submittedName>
        <fullName evidence="3">Uncharacterized protein</fullName>
    </submittedName>
</protein>
<dbReference type="InterPro" id="IPR055392">
    <property type="entry name" value="BROMI_C"/>
</dbReference>
<evidence type="ECO:0000259" key="2">
    <source>
        <dbReference type="Pfam" id="PF23440"/>
    </source>
</evidence>
<dbReference type="InterPro" id="IPR032735">
    <property type="entry name" value="BROMI_M"/>
</dbReference>
<gene>
    <name evidence="3" type="ORF">ANN_18246</name>
</gene>
<evidence type="ECO:0000313" key="3">
    <source>
        <dbReference type="EMBL" id="KAJ4435630.1"/>
    </source>
</evidence>
<dbReference type="Pfam" id="PF14961">
    <property type="entry name" value="BROMI"/>
    <property type="match status" value="1"/>
</dbReference>
<feature type="domain" description="BROMI C-terminal Rab TBC-like" evidence="2">
    <location>
        <begin position="521"/>
        <end position="840"/>
    </location>
</feature>
<dbReference type="EMBL" id="JAJSOF020000023">
    <property type="protein sequence ID" value="KAJ4435630.1"/>
    <property type="molecule type" value="Genomic_DNA"/>
</dbReference>